<evidence type="ECO:0000313" key="1">
    <source>
        <dbReference type="EMBL" id="ACZ00601.1"/>
    </source>
</evidence>
<dbReference type="HOGENOM" id="CLU_094978_1_0_0"/>
<accession>D1AWC5</accession>
<dbReference type="KEGG" id="smf:Smon_0106"/>
<dbReference type="OrthoDB" id="95536at2"/>
<keyword evidence="2" id="KW-1185">Reference proteome</keyword>
<protein>
    <recommendedName>
        <fullName evidence="3">Outer membrane protein beta-barrel domain-containing protein</fullName>
    </recommendedName>
</protein>
<reference evidence="1 2" key="1">
    <citation type="journal article" date="2009" name="Stand. Genomic Sci.">
        <title>Complete genome sequence of Streptobacillus moniliformis type strain (9901T).</title>
        <authorList>
            <person name="Nolan M."/>
            <person name="Gronow S."/>
            <person name="Lapidus A."/>
            <person name="Ivanova N."/>
            <person name="Copeland A."/>
            <person name="Lucas S."/>
            <person name="Del Rio T.G."/>
            <person name="Chen F."/>
            <person name="Tice H."/>
            <person name="Pitluck S."/>
            <person name="Cheng J.F."/>
            <person name="Sims D."/>
            <person name="Meincke L."/>
            <person name="Bruce D."/>
            <person name="Goodwin L."/>
            <person name="Brettin T."/>
            <person name="Han C."/>
            <person name="Detter J.C."/>
            <person name="Ovchinikova G."/>
            <person name="Pati A."/>
            <person name="Mavromatis K."/>
            <person name="Mikhailova N."/>
            <person name="Chen A."/>
            <person name="Palaniappan K."/>
            <person name="Land M."/>
            <person name="Hauser L."/>
            <person name="Chang Y.J."/>
            <person name="Jeffries C.D."/>
            <person name="Rohde M."/>
            <person name="Sproer C."/>
            <person name="Goker M."/>
            <person name="Bristow J."/>
            <person name="Eisen J.A."/>
            <person name="Markowitz V."/>
            <person name="Hugenholtz P."/>
            <person name="Kyrpides N.C."/>
            <person name="Klenk H.P."/>
            <person name="Chain P."/>
        </authorList>
    </citation>
    <scope>NUCLEOTIDE SEQUENCE [LARGE SCALE GENOMIC DNA]</scope>
    <source>
        <strain evidence="2">ATCC 14647 / DSM 12112 / NCTC 10651 / 9901</strain>
    </source>
</reference>
<proteinExistence type="predicted"/>
<dbReference type="GeneID" id="29674172"/>
<evidence type="ECO:0000313" key="2">
    <source>
        <dbReference type="Proteomes" id="UP000002072"/>
    </source>
</evidence>
<sequence>MKKLVLSIVLLIGLFSFSFEITGPRYKVDLTLGAGYKPDPHNKETDFMNFTGNFVNIDMGIGFSPEWTLKINRKFGITFGPKITTNLFTTTYESYIEDDIHRQLYFSLSTGVRVDFEYTLKNNIKIYTGAEANVTVRPDIHISYSEPGEKGFRYLNLEVHSTAFGKISLGTKIKRYSIGL</sequence>
<dbReference type="RefSeq" id="WP_012858159.1">
    <property type="nucleotide sequence ID" value="NC_013515.1"/>
</dbReference>
<evidence type="ECO:0008006" key="3">
    <source>
        <dbReference type="Google" id="ProtNLM"/>
    </source>
</evidence>
<name>D1AWC5_STRM9</name>
<gene>
    <name evidence="1" type="ordered locus">Smon_0106</name>
</gene>
<dbReference type="AlphaFoldDB" id="D1AWC5"/>
<dbReference type="Proteomes" id="UP000002072">
    <property type="component" value="Chromosome"/>
</dbReference>
<dbReference type="STRING" id="519441.Smon_0106"/>
<organism evidence="1 2">
    <name type="scientific">Streptobacillus moniliformis (strain ATCC 14647 / DSM 12112 / NCTC 10651 / 9901)</name>
    <dbReference type="NCBI Taxonomy" id="519441"/>
    <lineage>
        <taxon>Bacteria</taxon>
        <taxon>Fusobacteriati</taxon>
        <taxon>Fusobacteriota</taxon>
        <taxon>Fusobacteriia</taxon>
        <taxon>Fusobacteriales</taxon>
        <taxon>Leptotrichiaceae</taxon>
        <taxon>Streptobacillus</taxon>
    </lineage>
</organism>
<dbReference type="EMBL" id="CP001779">
    <property type="protein sequence ID" value="ACZ00601.1"/>
    <property type="molecule type" value="Genomic_DNA"/>
</dbReference>